<feature type="transmembrane region" description="Helical" evidence="8">
    <location>
        <begin position="191"/>
        <end position="212"/>
    </location>
</feature>
<gene>
    <name evidence="10" type="ORF">EEL30_19465</name>
</gene>
<keyword evidence="7 8" id="KW-0472">Membrane</keyword>
<dbReference type="PROSITE" id="PS50928">
    <property type="entry name" value="ABC_TM1"/>
    <property type="match status" value="1"/>
</dbReference>
<feature type="transmembrane region" description="Helical" evidence="8">
    <location>
        <begin position="26"/>
        <end position="48"/>
    </location>
</feature>
<comment type="subcellular location">
    <subcellularLocation>
        <location evidence="1 8">Cell membrane</location>
        <topology evidence="1 8">Multi-pass membrane protein</topology>
    </subcellularLocation>
</comment>
<dbReference type="PANTHER" id="PTHR30614">
    <property type="entry name" value="MEMBRANE COMPONENT OF AMINO ACID ABC TRANSPORTER"/>
    <property type="match status" value="1"/>
</dbReference>
<sequence>MSFFFNILSIFETHGIAFLKATWTTISLTLVSLIIASLIGLVFAFFRVSHNRFLRKIADIYIFLVRGMPLIVQIMFLYYGISSIFVLSDFAAGSIALAIHTGAYIAEIFRGAIQSIDRGQTEAARSLGMTYKKSMWHIILPQAFRRAIPPLGNQCIITLKDSSLVAYIAVSELFNNALSAQAENYLPFETYFVVGMYYLVLVLLVTLFLHYVEKRMDTGRTAKTSGSGHTIAS</sequence>
<evidence type="ECO:0000256" key="8">
    <source>
        <dbReference type="RuleBase" id="RU363032"/>
    </source>
</evidence>
<protein>
    <submittedName>
        <fullName evidence="10">Amino acid ABC transporter permease</fullName>
    </submittedName>
</protein>
<dbReference type="EMBL" id="CP033464">
    <property type="protein sequence ID" value="QDX94268.1"/>
    <property type="molecule type" value="Genomic_DNA"/>
</dbReference>
<keyword evidence="2 8" id="KW-0813">Transport</keyword>
<evidence type="ECO:0000256" key="6">
    <source>
        <dbReference type="ARBA" id="ARBA00022989"/>
    </source>
</evidence>
<evidence type="ECO:0000313" key="10">
    <source>
        <dbReference type="EMBL" id="QDX94268.1"/>
    </source>
</evidence>
<evidence type="ECO:0000313" key="11">
    <source>
        <dbReference type="Proteomes" id="UP000319432"/>
    </source>
</evidence>
<dbReference type="SUPFAM" id="SSF161098">
    <property type="entry name" value="MetI-like"/>
    <property type="match status" value="1"/>
</dbReference>
<comment type="similarity">
    <text evidence="8">Belongs to the binding-protein-dependent transport system permease family.</text>
</comment>
<keyword evidence="6 8" id="KW-1133">Transmembrane helix</keyword>
<dbReference type="OrthoDB" id="9805999at2"/>
<evidence type="ECO:0000256" key="5">
    <source>
        <dbReference type="ARBA" id="ARBA00022970"/>
    </source>
</evidence>
<dbReference type="GO" id="GO:0022857">
    <property type="term" value="F:transmembrane transporter activity"/>
    <property type="evidence" value="ECO:0007669"/>
    <property type="project" value="InterPro"/>
</dbReference>
<dbReference type="InterPro" id="IPR000515">
    <property type="entry name" value="MetI-like"/>
</dbReference>
<dbReference type="InterPro" id="IPR043429">
    <property type="entry name" value="ArtM/GltK/GlnP/TcyL/YhdX-like"/>
</dbReference>
<dbReference type="Gene3D" id="1.10.3720.10">
    <property type="entry name" value="MetI-like"/>
    <property type="match status" value="1"/>
</dbReference>
<dbReference type="PANTHER" id="PTHR30614:SF46">
    <property type="entry name" value="ABC TRANSPORTER MEMBRANE SPANNING PERMEASE-GLUTAMINE TRANSPORT"/>
    <property type="match status" value="1"/>
</dbReference>
<reference evidence="10 11" key="1">
    <citation type="submission" date="2018-11" db="EMBL/GenBank/DDBJ databases">
        <title>Phylogenetic determinants of toxin gene distribution in genomes of Brevibacillus laterosporus.</title>
        <authorList>
            <person name="Glare T.R."/>
            <person name="Durrant A."/>
            <person name="Berry C."/>
            <person name="Palma L."/>
            <person name="Ormskirk M."/>
            <person name="Cox M.O."/>
        </authorList>
    </citation>
    <scope>NUCLEOTIDE SEQUENCE [LARGE SCALE GENOMIC DNA]</scope>
    <source>
        <strain evidence="10 11">1821L</strain>
    </source>
</reference>
<proteinExistence type="inferred from homology"/>
<dbReference type="NCBIfam" id="TIGR01726">
    <property type="entry name" value="HEQRo_perm_3TM"/>
    <property type="match status" value="1"/>
</dbReference>
<keyword evidence="3" id="KW-1003">Cell membrane</keyword>
<keyword evidence="4 8" id="KW-0812">Transmembrane</keyword>
<keyword evidence="5" id="KW-0029">Amino-acid transport</keyword>
<dbReference type="Proteomes" id="UP000319432">
    <property type="component" value="Chromosome"/>
</dbReference>
<dbReference type="InterPro" id="IPR035906">
    <property type="entry name" value="MetI-like_sf"/>
</dbReference>
<keyword evidence="11" id="KW-1185">Reference proteome</keyword>
<organism evidence="10 11">
    <name type="scientific">Brevibacillus laterosporus</name>
    <name type="common">Bacillus laterosporus</name>
    <dbReference type="NCBI Taxonomy" id="1465"/>
    <lineage>
        <taxon>Bacteria</taxon>
        <taxon>Bacillati</taxon>
        <taxon>Bacillota</taxon>
        <taxon>Bacilli</taxon>
        <taxon>Bacillales</taxon>
        <taxon>Paenibacillaceae</taxon>
        <taxon>Brevibacillus</taxon>
    </lineage>
</organism>
<evidence type="ECO:0000256" key="1">
    <source>
        <dbReference type="ARBA" id="ARBA00004651"/>
    </source>
</evidence>
<evidence type="ECO:0000256" key="2">
    <source>
        <dbReference type="ARBA" id="ARBA00022448"/>
    </source>
</evidence>
<feature type="domain" description="ABC transmembrane type-1" evidence="9">
    <location>
        <begin position="22"/>
        <end position="209"/>
    </location>
</feature>
<evidence type="ECO:0000256" key="4">
    <source>
        <dbReference type="ARBA" id="ARBA00022692"/>
    </source>
</evidence>
<dbReference type="GO" id="GO:0006865">
    <property type="term" value="P:amino acid transport"/>
    <property type="evidence" value="ECO:0007669"/>
    <property type="project" value="UniProtKB-KW"/>
</dbReference>
<dbReference type="Pfam" id="PF00528">
    <property type="entry name" value="BPD_transp_1"/>
    <property type="match status" value="1"/>
</dbReference>
<dbReference type="CDD" id="cd06261">
    <property type="entry name" value="TM_PBP2"/>
    <property type="match status" value="1"/>
</dbReference>
<dbReference type="AlphaFoldDB" id="A0A518VB99"/>
<feature type="transmembrane region" description="Helical" evidence="8">
    <location>
        <begin position="60"/>
        <end position="81"/>
    </location>
</feature>
<accession>A0A518VB99</accession>
<dbReference type="InterPro" id="IPR010065">
    <property type="entry name" value="AA_ABC_transptr_permease_3TM"/>
</dbReference>
<evidence type="ECO:0000259" key="9">
    <source>
        <dbReference type="PROSITE" id="PS50928"/>
    </source>
</evidence>
<dbReference type="FunFam" id="1.10.3720.10:FF:000033">
    <property type="entry name" value="Polar amino acid ABC transporter permease"/>
    <property type="match status" value="1"/>
</dbReference>
<name>A0A518VB99_BRELA</name>
<evidence type="ECO:0000256" key="3">
    <source>
        <dbReference type="ARBA" id="ARBA00022475"/>
    </source>
</evidence>
<dbReference type="GO" id="GO:0043190">
    <property type="term" value="C:ATP-binding cassette (ABC) transporter complex"/>
    <property type="evidence" value="ECO:0007669"/>
    <property type="project" value="InterPro"/>
</dbReference>
<evidence type="ECO:0000256" key="7">
    <source>
        <dbReference type="ARBA" id="ARBA00023136"/>
    </source>
</evidence>